<evidence type="ECO:0000256" key="5">
    <source>
        <dbReference type="ARBA" id="ARBA00022927"/>
    </source>
</evidence>
<keyword evidence="9" id="KW-1003">Cell membrane</keyword>
<dbReference type="Proteomes" id="UP000176608">
    <property type="component" value="Unassembled WGS sequence"/>
</dbReference>
<evidence type="ECO:0000256" key="9">
    <source>
        <dbReference type="RuleBase" id="RU365087"/>
    </source>
</evidence>
<keyword evidence="5 9" id="KW-0653">Protein transport</keyword>
<feature type="transmembrane region" description="Helical" evidence="9">
    <location>
        <begin position="52"/>
        <end position="73"/>
    </location>
</feature>
<evidence type="ECO:0000256" key="7">
    <source>
        <dbReference type="ARBA" id="ARBA00023010"/>
    </source>
</evidence>
<keyword evidence="8 9" id="KW-0472">Membrane</keyword>
<dbReference type="GO" id="GO:0009306">
    <property type="term" value="P:protein secretion"/>
    <property type="evidence" value="ECO:0007669"/>
    <property type="project" value="UniProtKB-UniRule"/>
</dbReference>
<keyword evidence="7 9" id="KW-0811">Translocation</keyword>
<comment type="similarity">
    <text evidence="2 9">Belongs to the SecG family.</text>
</comment>
<evidence type="ECO:0000256" key="2">
    <source>
        <dbReference type="ARBA" id="ARBA00008445"/>
    </source>
</evidence>
<dbReference type="NCBIfam" id="TIGR00810">
    <property type="entry name" value="secG"/>
    <property type="match status" value="1"/>
</dbReference>
<protein>
    <recommendedName>
        <fullName evidence="9">Protein-export membrane protein SecG</fullName>
    </recommendedName>
</protein>
<evidence type="ECO:0000313" key="11">
    <source>
        <dbReference type="Proteomes" id="UP000176608"/>
    </source>
</evidence>
<dbReference type="InterPro" id="IPR004692">
    <property type="entry name" value="SecG"/>
</dbReference>
<evidence type="ECO:0000256" key="3">
    <source>
        <dbReference type="ARBA" id="ARBA00022448"/>
    </source>
</evidence>
<keyword evidence="4 9" id="KW-0812">Transmembrane</keyword>
<comment type="caution">
    <text evidence="10">The sequence shown here is derived from an EMBL/GenBank/DDBJ whole genome shotgun (WGS) entry which is preliminary data.</text>
</comment>
<evidence type="ECO:0000256" key="1">
    <source>
        <dbReference type="ARBA" id="ARBA00004141"/>
    </source>
</evidence>
<comment type="caution">
    <text evidence="9">Lacks conserved residue(s) required for the propagation of feature annotation.</text>
</comment>
<organism evidence="10 11">
    <name type="scientific">candidate division WWE3 bacterium RIFCSPHIGHO2_01_FULL_42_13</name>
    <dbReference type="NCBI Taxonomy" id="1802617"/>
    <lineage>
        <taxon>Bacteria</taxon>
        <taxon>Katanobacteria</taxon>
    </lineage>
</organism>
<dbReference type="Pfam" id="PF03840">
    <property type="entry name" value="SecG"/>
    <property type="match status" value="1"/>
</dbReference>
<accession>A0A1F4UQG3</accession>
<comment type="function">
    <text evidence="9">Involved in protein export. Participates in an early event of protein translocation.</text>
</comment>
<name>A0A1F4UQG3_UNCKA</name>
<sequence length="74" mass="8094">MNFLNLSKLLQILLAALLTLFVLIQSKGIGLSSAFSNVGGFYRTRRGVEKLIFGLTVTFGVIFVINSLVIVFLS</sequence>
<keyword evidence="6 9" id="KW-1133">Transmembrane helix</keyword>
<dbReference type="AlphaFoldDB" id="A0A1F4UQG3"/>
<dbReference type="STRING" id="1802617.A2886_00600"/>
<gene>
    <name evidence="10" type="ORF">A2886_00600</name>
</gene>
<dbReference type="GO" id="GO:0015450">
    <property type="term" value="F:protein-transporting ATPase activity"/>
    <property type="evidence" value="ECO:0007669"/>
    <property type="project" value="UniProtKB-UniRule"/>
</dbReference>
<dbReference type="GO" id="GO:0005886">
    <property type="term" value="C:plasma membrane"/>
    <property type="evidence" value="ECO:0007669"/>
    <property type="project" value="UniProtKB-SubCell"/>
</dbReference>
<dbReference type="EMBL" id="MEVA01000016">
    <property type="protein sequence ID" value="OGC47132.1"/>
    <property type="molecule type" value="Genomic_DNA"/>
</dbReference>
<reference evidence="10 11" key="1">
    <citation type="journal article" date="2016" name="Nat. Commun.">
        <title>Thousands of microbial genomes shed light on interconnected biogeochemical processes in an aquifer system.</title>
        <authorList>
            <person name="Anantharaman K."/>
            <person name="Brown C.T."/>
            <person name="Hug L.A."/>
            <person name="Sharon I."/>
            <person name="Castelle C.J."/>
            <person name="Probst A.J."/>
            <person name="Thomas B.C."/>
            <person name="Singh A."/>
            <person name="Wilkins M.J."/>
            <person name="Karaoz U."/>
            <person name="Brodie E.L."/>
            <person name="Williams K.H."/>
            <person name="Hubbard S.S."/>
            <person name="Banfield J.F."/>
        </authorList>
    </citation>
    <scope>NUCLEOTIDE SEQUENCE [LARGE SCALE GENOMIC DNA]</scope>
</reference>
<evidence type="ECO:0000256" key="8">
    <source>
        <dbReference type="ARBA" id="ARBA00023136"/>
    </source>
</evidence>
<evidence type="ECO:0000313" key="10">
    <source>
        <dbReference type="EMBL" id="OGC47132.1"/>
    </source>
</evidence>
<keyword evidence="3 9" id="KW-0813">Transport</keyword>
<comment type="subcellular location">
    <subcellularLocation>
        <location evidence="9">Cell membrane</location>
        <topology evidence="9">Multi-pass membrane protein</topology>
    </subcellularLocation>
    <subcellularLocation>
        <location evidence="1">Membrane</location>
        <topology evidence="1">Multi-pass membrane protein</topology>
    </subcellularLocation>
</comment>
<proteinExistence type="inferred from homology"/>
<evidence type="ECO:0000256" key="6">
    <source>
        <dbReference type="ARBA" id="ARBA00022989"/>
    </source>
</evidence>
<evidence type="ECO:0000256" key="4">
    <source>
        <dbReference type="ARBA" id="ARBA00022692"/>
    </source>
</evidence>